<evidence type="ECO:0008006" key="3">
    <source>
        <dbReference type="Google" id="ProtNLM"/>
    </source>
</evidence>
<reference evidence="1 2" key="1">
    <citation type="journal article" date="2020" name="ISME J.">
        <title>Comparative genomics reveals insights into cyanobacterial evolution and habitat adaptation.</title>
        <authorList>
            <person name="Chen M.Y."/>
            <person name="Teng W.K."/>
            <person name="Zhao L."/>
            <person name="Hu C.X."/>
            <person name="Zhou Y.K."/>
            <person name="Han B.P."/>
            <person name="Song L.R."/>
            <person name="Shu W.S."/>
        </authorList>
    </citation>
    <scope>NUCLEOTIDE SEQUENCE [LARGE SCALE GENOMIC DNA]</scope>
    <source>
        <strain evidence="1 2">FACHB-362</strain>
    </source>
</reference>
<gene>
    <name evidence="1" type="ORF">H6G68_26170</name>
</gene>
<keyword evidence="2" id="KW-1185">Reference proteome</keyword>
<comment type="caution">
    <text evidence="1">The sequence shown here is derived from an EMBL/GenBank/DDBJ whole genome shotgun (WGS) entry which is preliminary data.</text>
</comment>
<accession>A0ABR8JFG2</accession>
<protein>
    <recommendedName>
        <fullName evidence="3">NERD domain-containing protein</fullName>
    </recommendedName>
</protein>
<dbReference type="EMBL" id="JACJTQ010000086">
    <property type="protein sequence ID" value="MBD2695171.1"/>
    <property type="molecule type" value="Genomic_DNA"/>
</dbReference>
<evidence type="ECO:0000313" key="1">
    <source>
        <dbReference type="EMBL" id="MBD2695171.1"/>
    </source>
</evidence>
<dbReference type="Proteomes" id="UP000660381">
    <property type="component" value="Unassembled WGS sequence"/>
</dbReference>
<dbReference type="RefSeq" id="WP_190909261.1">
    <property type="nucleotide sequence ID" value="NZ_JACJTQ010000086.1"/>
</dbReference>
<name>A0ABR8JFG2_9NOST</name>
<evidence type="ECO:0000313" key="2">
    <source>
        <dbReference type="Proteomes" id="UP000660381"/>
    </source>
</evidence>
<proteinExistence type="predicted"/>
<sequence length="676" mass="78382">MEKLVEKLKILITNNEWQAALPLLRQGLLENEIELLKKIKAKGIFRCSSYNYEVKTLQSLIDNITTINTLTEESISYLNSVKSILFAGREVKKIIKKLTQEIDESTFKSYLVCLEALFWPHIITSNTFDNRINSFQRFGYSKEEIASAFSFYFFKLNDKKSFDINQLNSVDVRGIRDNIFLKNLANFYKIVDFREIEILLDYFTYKAVRQANTVIIEAADGKLQRSIDLGYIKADVQHSADSVKLMMNFNITDDNSLIRSAKKIALELKDRLFSIEEKPSKRIVMKFPIIKEVISSDKLFIEEIIQINSIQKEIFIDFDQITKINIYKNICLFDIIKLQRFFSILLFALFGYIEAEKLLNSKLFWRSIIPTFEKASFLKILQDLFGHNKADNLLDLLSWNPDSNKIFDIQYQPVLTLDNSIFLPLGILCNSNLPRNALQSTNFRFDSDGKKDNLGKLLEDALKPVSSFVQRNISYSYKGIVGDIDIMAIIENQLFIFECKNSLHPTSPFELRTSYNYILKGAEQLNKIQHILQDENFKKDISARLNISIPTKLHKCIVTGNRMISGWQEQGSNIIPIYELINVITNGRISIKEFDIDENKLEGIIFKLWKQDFFSVNDLIDYIENNSLYECYFTSMINQPKIVHIGNINISKSNYILDVEKFIQAASSKFQLVNIK</sequence>
<organism evidence="1 2">
    <name type="scientific">Anabaena catenula FACHB-362</name>
    <dbReference type="NCBI Taxonomy" id="2692877"/>
    <lineage>
        <taxon>Bacteria</taxon>
        <taxon>Bacillati</taxon>
        <taxon>Cyanobacteriota</taxon>
        <taxon>Cyanophyceae</taxon>
        <taxon>Nostocales</taxon>
        <taxon>Nostocaceae</taxon>
        <taxon>Anabaena</taxon>
    </lineage>
</organism>